<evidence type="ECO:0000256" key="4">
    <source>
        <dbReference type="ARBA" id="ARBA00023242"/>
    </source>
</evidence>
<dbReference type="Pfam" id="PF09734">
    <property type="entry name" value="Tau95"/>
    <property type="match status" value="1"/>
</dbReference>
<dbReference type="Proteomes" id="UP000053558">
    <property type="component" value="Unassembled WGS sequence"/>
</dbReference>
<dbReference type="InterPro" id="IPR041499">
    <property type="entry name" value="Tfc1/Sfc1_N"/>
</dbReference>
<dbReference type="InterPro" id="IPR042536">
    <property type="entry name" value="TFIIIC_tauA_Sfc1"/>
</dbReference>
<comment type="subcellular location">
    <subcellularLocation>
        <location evidence="1">Nucleus</location>
    </subcellularLocation>
</comment>
<dbReference type="PANTHER" id="PTHR13230">
    <property type="entry name" value="GENERAL TRANSCRIPTION FACTOR IIIC, POLYPEPTIDE 5"/>
    <property type="match status" value="1"/>
</dbReference>
<evidence type="ECO:0000256" key="1">
    <source>
        <dbReference type="ARBA" id="ARBA00004123"/>
    </source>
</evidence>
<gene>
    <name evidence="8" type="ORF">CONPUDRAFT_122910</name>
</gene>
<feature type="domain" description="Transcription factor IIIC subunit 5 HTH" evidence="6">
    <location>
        <begin position="239"/>
        <end position="395"/>
    </location>
</feature>
<evidence type="ECO:0000313" key="8">
    <source>
        <dbReference type="EMBL" id="EIW82231.1"/>
    </source>
</evidence>
<evidence type="ECO:0000256" key="3">
    <source>
        <dbReference type="ARBA" id="ARBA00023163"/>
    </source>
</evidence>
<dbReference type="Pfam" id="PF17682">
    <property type="entry name" value="Tau95_N"/>
    <property type="match status" value="1"/>
</dbReference>
<keyword evidence="4" id="KW-0539">Nucleus</keyword>
<dbReference type="GO" id="GO:0005634">
    <property type="term" value="C:nucleus"/>
    <property type="evidence" value="ECO:0007669"/>
    <property type="project" value="UniProtKB-SubCell"/>
</dbReference>
<dbReference type="RefSeq" id="XP_007767969.1">
    <property type="nucleotide sequence ID" value="XM_007769779.1"/>
</dbReference>
<dbReference type="InterPro" id="IPR040454">
    <property type="entry name" value="TF_IIIC_Tfc1/Sfc1"/>
</dbReference>
<dbReference type="Gene3D" id="3.30.200.160">
    <property type="entry name" value="TFIIIC, subcomplex tauA, subunit Sfc1, barrel domain"/>
    <property type="match status" value="1"/>
</dbReference>
<evidence type="ECO:0000313" key="9">
    <source>
        <dbReference type="Proteomes" id="UP000053558"/>
    </source>
</evidence>
<dbReference type="GeneID" id="19199722"/>
<proteinExistence type="predicted"/>
<organism evidence="8 9">
    <name type="scientific">Coniophora puteana (strain RWD-64-598)</name>
    <name type="common">Brown rot fungus</name>
    <dbReference type="NCBI Taxonomy" id="741705"/>
    <lineage>
        <taxon>Eukaryota</taxon>
        <taxon>Fungi</taxon>
        <taxon>Dikarya</taxon>
        <taxon>Basidiomycota</taxon>
        <taxon>Agaricomycotina</taxon>
        <taxon>Agaricomycetes</taxon>
        <taxon>Agaricomycetidae</taxon>
        <taxon>Boletales</taxon>
        <taxon>Coniophorineae</taxon>
        <taxon>Coniophoraceae</taxon>
        <taxon>Coniophora</taxon>
    </lineage>
</organism>
<dbReference type="EMBL" id="JH711577">
    <property type="protein sequence ID" value="EIW82231.1"/>
    <property type="molecule type" value="Genomic_DNA"/>
</dbReference>
<accession>A0A5M3MUF7</accession>
<dbReference type="AlphaFoldDB" id="A0A5M3MUF7"/>
<evidence type="ECO:0000256" key="5">
    <source>
        <dbReference type="SAM" id="MobiDB-lite"/>
    </source>
</evidence>
<evidence type="ECO:0000259" key="6">
    <source>
        <dbReference type="Pfam" id="PF09734"/>
    </source>
</evidence>
<dbReference type="GO" id="GO:0001002">
    <property type="term" value="F:RNA polymerase III type 1 promoter sequence-specific DNA binding"/>
    <property type="evidence" value="ECO:0007669"/>
    <property type="project" value="TreeGrafter"/>
</dbReference>
<dbReference type="PANTHER" id="PTHR13230:SF5">
    <property type="entry name" value="GENERAL TRANSCRIPTION FACTOR 3C POLYPEPTIDE 5"/>
    <property type="match status" value="1"/>
</dbReference>
<keyword evidence="3" id="KW-0804">Transcription</keyword>
<keyword evidence="2" id="KW-0238">DNA-binding</keyword>
<dbReference type="KEGG" id="cput:CONPUDRAFT_122910"/>
<evidence type="ECO:0000259" key="7">
    <source>
        <dbReference type="Pfam" id="PF17682"/>
    </source>
</evidence>
<feature type="region of interest" description="Disordered" evidence="5">
    <location>
        <begin position="211"/>
        <end position="237"/>
    </location>
</feature>
<dbReference type="GO" id="GO:0006384">
    <property type="term" value="P:transcription initiation at RNA polymerase III promoter"/>
    <property type="evidence" value="ECO:0007669"/>
    <property type="project" value="InterPro"/>
</dbReference>
<evidence type="ECO:0000256" key="2">
    <source>
        <dbReference type="ARBA" id="ARBA00023125"/>
    </source>
</evidence>
<feature type="compositionally biased region" description="Low complexity" evidence="5">
    <location>
        <begin position="1"/>
        <end position="20"/>
    </location>
</feature>
<feature type="compositionally biased region" description="Low complexity" evidence="5">
    <location>
        <begin position="214"/>
        <end position="233"/>
    </location>
</feature>
<evidence type="ECO:0008006" key="10">
    <source>
        <dbReference type="Google" id="ProtNLM"/>
    </source>
</evidence>
<dbReference type="GO" id="GO:0000127">
    <property type="term" value="C:transcription factor TFIIIC complex"/>
    <property type="evidence" value="ECO:0007669"/>
    <property type="project" value="InterPro"/>
</dbReference>
<dbReference type="OMA" id="PPEYFVR"/>
<dbReference type="OrthoDB" id="5598268at2759"/>
<sequence length="577" mass="63925">MTDSPEAGPSGTSSAASAAPQCPLPKSNFYSVEYPGYVSPGSEPSAIHNLGGNAALETAFRRPAGRRAASILELRLRPDNPFAHPIPGEIVSTSNLVLKVVKRRRKAAPMDVDSTPGGASGIVGDYTAEVVGITPKTARFRNMADYQFQPDMEDPMAKLRLAMDKMDVDAIRAFRMPEEKEDYIVPSNYSRISGDAVDKSVPIDPQLAGPSIVSASSSTEAASEASTSSTSATRSNLRLFPPPIFSRQGLPQNYYFKANPASVKTSVVDEVTGEERTRLVNRQRWKGYGPSTIAYSDPNVPQGPHAIALENKARANEALVEKMKKLLEERPIWTRAALYNQLTPAEVKEVHNSKPIVPLAGYVFQDGPWRDTIVRFGYDPRKQPSSRIYQRVYFRNANHPMERISVNARRQEPRASVMFNGNLDSASDTDRRRSHIFDGKTLTKETAAFQLCDIVDPMLREMIESEEDLREECDERDGWYSTMTLERIKIVLRHKFFALLDGHIATDEECEALLDAGPPTMRRARSQRLKPGKHNMAKGAMRPEDAAAARLQAQLERNAKSLRESRLAAGRGEHDAA</sequence>
<name>A0A5M3MUF7_CONPW</name>
<feature type="domain" description="Transcription factor IIIC subunit Tfc1/Sfc1 triple barrel" evidence="7">
    <location>
        <begin position="30"/>
        <end position="148"/>
    </location>
</feature>
<reference evidence="9" key="1">
    <citation type="journal article" date="2012" name="Science">
        <title>The Paleozoic origin of enzymatic lignin decomposition reconstructed from 31 fungal genomes.</title>
        <authorList>
            <person name="Floudas D."/>
            <person name="Binder M."/>
            <person name="Riley R."/>
            <person name="Barry K."/>
            <person name="Blanchette R.A."/>
            <person name="Henrissat B."/>
            <person name="Martinez A.T."/>
            <person name="Otillar R."/>
            <person name="Spatafora J.W."/>
            <person name="Yadav J.S."/>
            <person name="Aerts A."/>
            <person name="Benoit I."/>
            <person name="Boyd A."/>
            <person name="Carlson A."/>
            <person name="Copeland A."/>
            <person name="Coutinho P.M."/>
            <person name="de Vries R.P."/>
            <person name="Ferreira P."/>
            <person name="Findley K."/>
            <person name="Foster B."/>
            <person name="Gaskell J."/>
            <person name="Glotzer D."/>
            <person name="Gorecki P."/>
            <person name="Heitman J."/>
            <person name="Hesse C."/>
            <person name="Hori C."/>
            <person name="Igarashi K."/>
            <person name="Jurgens J.A."/>
            <person name="Kallen N."/>
            <person name="Kersten P."/>
            <person name="Kohler A."/>
            <person name="Kuees U."/>
            <person name="Kumar T.K.A."/>
            <person name="Kuo A."/>
            <person name="LaButti K."/>
            <person name="Larrondo L.F."/>
            <person name="Lindquist E."/>
            <person name="Ling A."/>
            <person name="Lombard V."/>
            <person name="Lucas S."/>
            <person name="Lundell T."/>
            <person name="Martin R."/>
            <person name="McLaughlin D.J."/>
            <person name="Morgenstern I."/>
            <person name="Morin E."/>
            <person name="Murat C."/>
            <person name="Nagy L.G."/>
            <person name="Nolan M."/>
            <person name="Ohm R.A."/>
            <person name="Patyshakuliyeva A."/>
            <person name="Rokas A."/>
            <person name="Ruiz-Duenas F.J."/>
            <person name="Sabat G."/>
            <person name="Salamov A."/>
            <person name="Samejima M."/>
            <person name="Schmutz J."/>
            <person name="Slot J.C."/>
            <person name="St John F."/>
            <person name="Stenlid J."/>
            <person name="Sun H."/>
            <person name="Sun S."/>
            <person name="Syed K."/>
            <person name="Tsang A."/>
            <person name="Wiebenga A."/>
            <person name="Young D."/>
            <person name="Pisabarro A."/>
            <person name="Eastwood D.C."/>
            <person name="Martin F."/>
            <person name="Cullen D."/>
            <person name="Grigoriev I.V."/>
            <person name="Hibbett D.S."/>
        </authorList>
    </citation>
    <scope>NUCLEOTIDE SEQUENCE [LARGE SCALE GENOMIC DNA]</scope>
    <source>
        <strain evidence="9">RWD-64-598 SS2</strain>
    </source>
</reference>
<dbReference type="InterPro" id="IPR019136">
    <property type="entry name" value="TF_IIIC_su-5_HTH"/>
</dbReference>
<feature type="region of interest" description="Disordered" evidence="5">
    <location>
        <begin position="1"/>
        <end position="21"/>
    </location>
</feature>
<keyword evidence="9" id="KW-1185">Reference proteome</keyword>
<comment type="caution">
    <text evidence="8">The sequence shown here is derived from an EMBL/GenBank/DDBJ whole genome shotgun (WGS) entry which is preliminary data.</text>
</comment>
<dbReference type="GO" id="GO:0001003">
    <property type="term" value="F:RNA polymerase III type 2 promoter sequence-specific DNA binding"/>
    <property type="evidence" value="ECO:0007669"/>
    <property type="project" value="TreeGrafter"/>
</dbReference>
<protein>
    <recommendedName>
        <fullName evidence="10">Transcription factor IIIC subunit 5 HTH domain-containing protein</fullName>
    </recommendedName>
</protein>